<keyword evidence="6" id="KW-0282">Flagellum</keyword>
<evidence type="ECO:0000256" key="5">
    <source>
        <dbReference type="NCBIfam" id="TIGR00205"/>
    </source>
</evidence>
<evidence type="ECO:0000256" key="3">
    <source>
        <dbReference type="ARBA" id="ARBA00023143"/>
    </source>
</evidence>
<reference evidence="7" key="1">
    <citation type="submission" date="2016-10" db="EMBL/GenBank/DDBJ databases">
        <authorList>
            <person name="Varghese N."/>
            <person name="Submissions S."/>
        </authorList>
    </citation>
    <scope>NUCLEOTIDE SEQUENCE [LARGE SCALE GENOMIC DNA]</scope>
    <source>
        <strain evidence="7">CGMCC 1.3704</strain>
    </source>
</reference>
<dbReference type="Proteomes" id="UP000183557">
    <property type="component" value="Unassembled WGS sequence"/>
</dbReference>
<dbReference type="GO" id="GO:0071973">
    <property type="term" value="P:bacterial-type flagellum-dependent cell motility"/>
    <property type="evidence" value="ECO:0007669"/>
    <property type="project" value="InterPro"/>
</dbReference>
<comment type="similarity">
    <text evidence="2 4">Belongs to the FliE family.</text>
</comment>
<evidence type="ECO:0000313" key="6">
    <source>
        <dbReference type="EMBL" id="SFK26727.1"/>
    </source>
</evidence>
<dbReference type="GO" id="GO:0009425">
    <property type="term" value="C:bacterial-type flagellum basal body"/>
    <property type="evidence" value="ECO:0007669"/>
    <property type="project" value="UniProtKB-SubCell"/>
</dbReference>
<keyword evidence="7" id="KW-1185">Reference proteome</keyword>
<dbReference type="InterPro" id="IPR001624">
    <property type="entry name" value="FliE"/>
</dbReference>
<keyword evidence="3 4" id="KW-0975">Bacterial flagellum</keyword>
<evidence type="ECO:0000256" key="4">
    <source>
        <dbReference type="HAMAP-Rule" id="MF_00724"/>
    </source>
</evidence>
<dbReference type="AlphaFoldDB" id="A0A1I3Y447"/>
<dbReference type="NCBIfam" id="TIGR00205">
    <property type="entry name" value="fliE"/>
    <property type="match status" value="1"/>
</dbReference>
<name>A0A1I3Y447_HALDA</name>
<dbReference type="RefSeq" id="WP_139207359.1">
    <property type="nucleotide sequence ID" value="NZ_FOSB01000010.1"/>
</dbReference>
<protein>
    <recommendedName>
        <fullName evidence="4 5">Flagellar hook-basal body complex protein FliE</fullName>
    </recommendedName>
</protein>
<evidence type="ECO:0000256" key="1">
    <source>
        <dbReference type="ARBA" id="ARBA00004117"/>
    </source>
</evidence>
<dbReference type="EMBL" id="FOSB01000010">
    <property type="protein sequence ID" value="SFK26727.1"/>
    <property type="molecule type" value="Genomic_DNA"/>
</dbReference>
<comment type="subcellular location">
    <subcellularLocation>
        <location evidence="1 4">Bacterial flagellum basal body</location>
    </subcellularLocation>
</comment>
<dbReference type="PANTHER" id="PTHR34653:SF1">
    <property type="entry name" value="FLAGELLAR HOOK-BASAL BODY COMPLEX PROTEIN FLIE"/>
    <property type="match status" value="1"/>
</dbReference>
<sequence length="102" mass="11317">MTNLNTIETIPVSRPSASQWKQKVSPGEAHASFANQLKNAIDGVNRSQIESDQKTKALARGEINDLHDVMITSQKASITMKTAVEMQSKVVEAYKEVMRMQV</sequence>
<dbReference type="OrthoDB" id="9812413at2"/>
<accession>A0A1I3Y447</accession>
<keyword evidence="6" id="KW-0969">Cilium</keyword>
<evidence type="ECO:0000313" key="7">
    <source>
        <dbReference type="Proteomes" id="UP000183557"/>
    </source>
</evidence>
<evidence type="ECO:0000256" key="2">
    <source>
        <dbReference type="ARBA" id="ARBA00009272"/>
    </source>
</evidence>
<dbReference type="PRINTS" id="PR01006">
    <property type="entry name" value="FLGHOOKFLIE"/>
</dbReference>
<gene>
    <name evidence="4" type="primary">fliE</name>
    <name evidence="6" type="ORF">SAMN04487936_11035</name>
</gene>
<dbReference type="GO" id="GO:0005198">
    <property type="term" value="F:structural molecule activity"/>
    <property type="evidence" value="ECO:0007669"/>
    <property type="project" value="UniProtKB-UniRule"/>
</dbReference>
<dbReference type="GO" id="GO:0003774">
    <property type="term" value="F:cytoskeletal motor activity"/>
    <property type="evidence" value="ECO:0007669"/>
    <property type="project" value="InterPro"/>
</dbReference>
<organism evidence="6 7">
    <name type="scientific">Halobacillus dabanensis</name>
    <dbReference type="NCBI Taxonomy" id="240302"/>
    <lineage>
        <taxon>Bacteria</taxon>
        <taxon>Bacillati</taxon>
        <taxon>Bacillota</taxon>
        <taxon>Bacilli</taxon>
        <taxon>Bacillales</taxon>
        <taxon>Bacillaceae</taxon>
        <taxon>Halobacillus</taxon>
    </lineage>
</organism>
<dbReference type="PANTHER" id="PTHR34653">
    <property type="match status" value="1"/>
</dbReference>
<dbReference type="HAMAP" id="MF_00724">
    <property type="entry name" value="FliE"/>
    <property type="match status" value="1"/>
</dbReference>
<keyword evidence="6" id="KW-0966">Cell projection</keyword>
<proteinExistence type="inferred from homology"/>
<dbReference type="Pfam" id="PF02049">
    <property type="entry name" value="FliE"/>
    <property type="match status" value="1"/>
</dbReference>